<evidence type="ECO:0000313" key="2">
    <source>
        <dbReference type="EMBL" id="QKD79886.1"/>
    </source>
</evidence>
<dbReference type="GO" id="GO:0010181">
    <property type="term" value="F:FMN binding"/>
    <property type="evidence" value="ECO:0007669"/>
    <property type="project" value="TreeGrafter"/>
</dbReference>
<evidence type="ECO:0000313" key="3">
    <source>
        <dbReference type="Proteomes" id="UP000504752"/>
    </source>
</evidence>
<dbReference type="RefSeq" id="WP_159523352.1">
    <property type="nucleotide sequence ID" value="NZ_CP053642.1"/>
</dbReference>
<dbReference type="EMBL" id="CP053642">
    <property type="protein sequence ID" value="QKD79886.1"/>
    <property type="molecule type" value="Genomic_DNA"/>
</dbReference>
<gene>
    <name evidence="2" type="ORF">HPC72_06225</name>
</gene>
<dbReference type="GO" id="GO:0006783">
    <property type="term" value="P:heme biosynthetic process"/>
    <property type="evidence" value="ECO:0007669"/>
    <property type="project" value="TreeGrafter"/>
</dbReference>
<dbReference type="InterPro" id="IPR029039">
    <property type="entry name" value="Flavoprotein-like_sf"/>
</dbReference>
<reference evidence="2 3" key="1">
    <citation type="submission" date="2020-05" db="EMBL/GenBank/DDBJ databases">
        <title>Actinomyces sp. zg-325.</title>
        <authorList>
            <person name="Yang C."/>
        </authorList>
    </citation>
    <scope>NUCLEOTIDE SEQUENCE [LARGE SCALE GENOMIC DNA]</scope>
    <source>
        <strain evidence="3">zg-325</strain>
    </source>
</reference>
<evidence type="ECO:0000259" key="1">
    <source>
        <dbReference type="Pfam" id="PF12724"/>
    </source>
</evidence>
<dbReference type="Proteomes" id="UP000504752">
    <property type="component" value="Chromosome"/>
</dbReference>
<dbReference type="Gene3D" id="3.40.50.360">
    <property type="match status" value="1"/>
</dbReference>
<dbReference type="GO" id="GO:0070819">
    <property type="term" value="F:menaquinone-dependent protoporphyrinogen oxidase activity"/>
    <property type="evidence" value="ECO:0007669"/>
    <property type="project" value="TreeGrafter"/>
</dbReference>
<dbReference type="PANTHER" id="PTHR38030">
    <property type="entry name" value="PROTOPORPHYRINOGEN IX DEHYDROGENASE [MENAQUINONE]"/>
    <property type="match status" value="1"/>
</dbReference>
<dbReference type="KEGG" id="amam:HPC72_06225"/>
<dbReference type="AlphaFoldDB" id="A0A6M8B742"/>
<name>A0A6M8B742_9ACTO</name>
<accession>A0A6M8B742</accession>
<dbReference type="SUPFAM" id="SSF52218">
    <property type="entry name" value="Flavoproteins"/>
    <property type="match status" value="1"/>
</dbReference>
<dbReference type="InterPro" id="IPR052200">
    <property type="entry name" value="Protoporphyrinogen_IX_DH"/>
</dbReference>
<proteinExistence type="predicted"/>
<keyword evidence="3" id="KW-1185">Reference proteome</keyword>
<dbReference type="Pfam" id="PF12724">
    <property type="entry name" value="Flavodoxin_5"/>
    <property type="match status" value="1"/>
</dbReference>
<organism evidence="2 3">
    <name type="scientific">Actinomyces marmotae</name>
    <dbReference type="NCBI Taxonomy" id="2737173"/>
    <lineage>
        <taxon>Bacteria</taxon>
        <taxon>Bacillati</taxon>
        <taxon>Actinomycetota</taxon>
        <taxon>Actinomycetes</taxon>
        <taxon>Actinomycetales</taxon>
        <taxon>Actinomycetaceae</taxon>
        <taxon>Actinomyces</taxon>
    </lineage>
</organism>
<dbReference type="PANTHER" id="PTHR38030:SF2">
    <property type="entry name" value="PROTOPORPHYRINOGEN IX DEHYDROGENASE [QUINONE]"/>
    <property type="match status" value="1"/>
</dbReference>
<feature type="domain" description="Flavodoxin" evidence="1">
    <location>
        <begin position="7"/>
        <end position="135"/>
    </location>
</feature>
<protein>
    <submittedName>
        <fullName evidence="2">Flavodoxin</fullName>
    </submittedName>
</protein>
<dbReference type="InterPro" id="IPR026816">
    <property type="entry name" value="Flavodoxin_dom"/>
</dbReference>
<sequence>MTILLTSSSRHGTTDSIAGVIAQRLREAGLDVDEARPEEVTSVEGYDAFVLGSAIYMTRWTEQATDFTRRFREELSAHPVWAFSVGLSGVDKGGVSDPLRIGPVLLSLNAREHVTFSGRLDPAQLNLRERTIARMGGASEGDFRDWAAVRAFADSIASCLRGRP</sequence>